<keyword evidence="3" id="KW-1185">Reference proteome</keyword>
<organism evidence="2 3">
    <name type="scientific">Strigomonas culicis</name>
    <dbReference type="NCBI Taxonomy" id="28005"/>
    <lineage>
        <taxon>Eukaryota</taxon>
        <taxon>Discoba</taxon>
        <taxon>Euglenozoa</taxon>
        <taxon>Kinetoplastea</taxon>
        <taxon>Metakinetoplastina</taxon>
        <taxon>Trypanosomatida</taxon>
        <taxon>Trypanosomatidae</taxon>
        <taxon>Strigomonadinae</taxon>
        <taxon>Strigomonas</taxon>
    </lineage>
</organism>
<dbReference type="EMBL" id="ATMH01003377">
    <property type="protein sequence ID" value="EPY31594.1"/>
    <property type="molecule type" value="Genomic_DNA"/>
</dbReference>
<reference evidence="2 3" key="1">
    <citation type="journal article" date="2013" name="PLoS ONE">
        <title>Predicting the Proteins of Angomonas deanei, Strigomonas culicis and Their Respective Endosymbionts Reveals New Aspects of the Trypanosomatidae Family.</title>
        <authorList>
            <person name="Motta M.C."/>
            <person name="Martins A.C."/>
            <person name="de Souza S.S."/>
            <person name="Catta-Preta C.M."/>
            <person name="Silva R."/>
            <person name="Klein C.C."/>
            <person name="de Almeida L.G."/>
            <person name="de Lima Cunha O."/>
            <person name="Ciapina L.P."/>
            <person name="Brocchi M."/>
            <person name="Colabardini A.C."/>
            <person name="de Araujo Lima B."/>
            <person name="Machado C.R."/>
            <person name="de Almeida Soares C.M."/>
            <person name="Probst C.M."/>
            <person name="de Menezes C.B."/>
            <person name="Thompson C.E."/>
            <person name="Bartholomeu D.C."/>
            <person name="Gradia D.F."/>
            <person name="Pavoni D.P."/>
            <person name="Grisard E.C."/>
            <person name="Fantinatti-Garboggini F."/>
            <person name="Marchini F.K."/>
            <person name="Rodrigues-Luiz G.F."/>
            <person name="Wagner G."/>
            <person name="Goldman G.H."/>
            <person name="Fietto J.L."/>
            <person name="Elias M.C."/>
            <person name="Goldman M.H."/>
            <person name="Sagot M.F."/>
            <person name="Pereira M."/>
            <person name="Stoco P.H."/>
            <person name="de Mendonca-Neto R.P."/>
            <person name="Teixeira S.M."/>
            <person name="Maciel T.E."/>
            <person name="de Oliveira Mendes T.A."/>
            <person name="Urmenyi T.P."/>
            <person name="de Souza W."/>
            <person name="Schenkman S."/>
            <person name="de Vasconcelos A.T."/>
        </authorList>
    </citation>
    <scope>NUCLEOTIDE SEQUENCE [LARGE SCALE GENOMIC DNA]</scope>
</reference>
<sequence length="87" mass="9569">MEGNFYISNKIIDRKLQSQYGNAYRHCPQEAAAYGSCIEAGLVNRSTPQHLCHAQREALTRCVTTQLKQLRREGHAAAEGSAAPPSP</sequence>
<evidence type="ECO:0000313" key="3">
    <source>
        <dbReference type="Proteomes" id="UP000015354"/>
    </source>
</evidence>
<gene>
    <name evidence="2" type="ORF">STCU_03377</name>
</gene>
<dbReference type="Gene3D" id="1.10.287.2900">
    <property type="match status" value="1"/>
</dbReference>
<comment type="caution">
    <text evidence="2">The sequence shown here is derived from an EMBL/GenBank/DDBJ whole genome shotgun (WGS) entry which is preliminary data.</text>
</comment>
<accession>S9US58</accession>
<protein>
    <recommendedName>
        <fullName evidence="1">IMS import disulfide relay-system CHCH-CHCH-like Cx9C domain-containing protein</fullName>
    </recommendedName>
</protein>
<dbReference type="InterPro" id="IPR031731">
    <property type="entry name" value="CX9C"/>
</dbReference>
<dbReference type="Proteomes" id="UP000015354">
    <property type="component" value="Unassembled WGS sequence"/>
</dbReference>
<dbReference type="AlphaFoldDB" id="S9US58"/>
<dbReference type="PROSITE" id="PS51808">
    <property type="entry name" value="CHCH"/>
    <property type="match status" value="1"/>
</dbReference>
<dbReference type="Pfam" id="PF16860">
    <property type="entry name" value="CX9C"/>
    <property type="match status" value="1"/>
</dbReference>
<dbReference type="OrthoDB" id="3821113at2759"/>
<evidence type="ECO:0000259" key="1">
    <source>
        <dbReference type="Pfam" id="PF16860"/>
    </source>
</evidence>
<proteinExistence type="predicted"/>
<evidence type="ECO:0000313" key="2">
    <source>
        <dbReference type="EMBL" id="EPY31594.1"/>
    </source>
</evidence>
<feature type="domain" description="IMS import disulfide relay-system CHCH-CHCH-like Cx9C" evidence="1">
    <location>
        <begin position="25"/>
        <end position="65"/>
    </location>
</feature>
<name>S9US58_9TRYP</name>